<proteinExistence type="predicted"/>
<protein>
    <submittedName>
        <fullName evidence="1">Uncharacterized protein</fullName>
    </submittedName>
</protein>
<sequence>MLILEKVPCTLTLECLRMPLWSVFRQSILVFATRLKALCLLRATPPLFSSVLRTKLPNYHFSRISRGYSATTVMRKSGLQKQVEVWESKSLLRSLIWARHGWLIGRRSSSGP</sequence>
<reference evidence="1" key="1">
    <citation type="submission" date="2021-01" db="EMBL/GenBank/DDBJ databases">
        <title>Chromosome-level genome assembly of a human fungal pathogen reveals clustering of transcriptionally co-regulated genes.</title>
        <authorList>
            <person name="Voorhies M."/>
            <person name="Cohen S."/>
            <person name="Shea T.P."/>
            <person name="Petrus S."/>
            <person name="Munoz J.F."/>
            <person name="Poplawski S."/>
            <person name="Goldman W.E."/>
            <person name="Michael T."/>
            <person name="Cuomo C.A."/>
            <person name="Sil A."/>
            <person name="Beyhan S."/>
        </authorList>
    </citation>
    <scope>NUCLEOTIDE SEQUENCE</scope>
    <source>
        <strain evidence="1">H88</strain>
    </source>
</reference>
<name>A0A8A1LJG7_AJEC8</name>
<organism evidence="1 2">
    <name type="scientific">Ajellomyces capsulatus (strain H88)</name>
    <name type="common">Darling's disease fungus</name>
    <name type="synonym">Histoplasma capsulatum</name>
    <dbReference type="NCBI Taxonomy" id="544711"/>
    <lineage>
        <taxon>Eukaryota</taxon>
        <taxon>Fungi</taxon>
        <taxon>Dikarya</taxon>
        <taxon>Ascomycota</taxon>
        <taxon>Pezizomycotina</taxon>
        <taxon>Eurotiomycetes</taxon>
        <taxon>Eurotiomycetidae</taxon>
        <taxon>Onygenales</taxon>
        <taxon>Ajellomycetaceae</taxon>
        <taxon>Histoplasma</taxon>
    </lineage>
</organism>
<evidence type="ECO:0000313" key="1">
    <source>
        <dbReference type="EMBL" id="QSS53105.1"/>
    </source>
</evidence>
<dbReference type="EMBL" id="CP069104">
    <property type="protein sequence ID" value="QSS53105.1"/>
    <property type="molecule type" value="Genomic_DNA"/>
</dbReference>
<gene>
    <name evidence="1" type="ORF">I7I53_00268</name>
</gene>
<accession>A0A8A1LJG7</accession>
<dbReference type="VEuPathDB" id="FungiDB:I7I53_00268"/>
<evidence type="ECO:0000313" key="2">
    <source>
        <dbReference type="Proteomes" id="UP000663419"/>
    </source>
</evidence>
<dbReference type="AlphaFoldDB" id="A0A8A1LJG7"/>
<dbReference type="Proteomes" id="UP000663419">
    <property type="component" value="Chromosome 3"/>
</dbReference>